<sequence length="208" mass="23309">MTDDGESLGLFDSSAFSTTEETVPDTWVTRIRDAGTLELAPASWLRPGFWEDYYDGDAAAAHVVNAELSKMLGKRMGPDLPDLSGPLPTLELQAAARKLAKARSTDPWKGLMLVQLHYVKALPAPDKLKPVLETVTRYWTLGTGSPETLLEAKRQCWEYLEKFPIHEHLDKPDTKFARALLCLVEPVGDDDMLADVADWFCSVLWDMW</sequence>
<dbReference type="EMBL" id="JAUSSW010000017">
    <property type="protein sequence ID" value="MDQ0104481.1"/>
    <property type="molecule type" value="Genomic_DNA"/>
</dbReference>
<accession>A0ABT9TS28</accession>
<comment type="caution">
    <text evidence="1">The sequence shown here is derived from an EMBL/GenBank/DDBJ whole genome shotgun (WGS) entry which is preliminary data.</text>
</comment>
<proteinExistence type="predicted"/>
<dbReference type="Proteomes" id="UP001244563">
    <property type="component" value="Unassembled WGS sequence"/>
</dbReference>
<organism evidence="1 2">
    <name type="scientific">Paenarthrobacter nicotinovorans</name>
    <name type="common">Arthrobacter nicotinovorans</name>
    <dbReference type="NCBI Taxonomy" id="29320"/>
    <lineage>
        <taxon>Bacteria</taxon>
        <taxon>Bacillati</taxon>
        <taxon>Actinomycetota</taxon>
        <taxon>Actinomycetes</taxon>
        <taxon>Micrococcales</taxon>
        <taxon>Micrococcaceae</taxon>
        <taxon>Paenarthrobacter</taxon>
    </lineage>
</organism>
<evidence type="ECO:0000313" key="2">
    <source>
        <dbReference type="Proteomes" id="UP001244563"/>
    </source>
</evidence>
<dbReference type="RefSeq" id="WP_018780368.1">
    <property type="nucleotide sequence ID" value="NZ_JAUSSW010000017.1"/>
</dbReference>
<keyword evidence="2" id="KW-1185">Reference proteome</keyword>
<protein>
    <submittedName>
        <fullName evidence="1">Uncharacterized protein</fullName>
    </submittedName>
</protein>
<name>A0ABT9TS28_PAENI</name>
<reference evidence="1 2" key="1">
    <citation type="submission" date="2023-07" db="EMBL/GenBank/DDBJ databases">
        <title>Sorghum-associated microbial communities from plants grown in Nebraska, USA.</title>
        <authorList>
            <person name="Schachtman D."/>
        </authorList>
    </citation>
    <scope>NUCLEOTIDE SEQUENCE [LARGE SCALE GENOMIC DNA]</scope>
    <source>
        <strain evidence="1 2">CC523</strain>
    </source>
</reference>
<evidence type="ECO:0000313" key="1">
    <source>
        <dbReference type="EMBL" id="MDQ0104481.1"/>
    </source>
</evidence>
<gene>
    <name evidence="1" type="ORF">J2T10_004156</name>
</gene>